<evidence type="ECO:0000259" key="1">
    <source>
        <dbReference type="Pfam" id="PF06983"/>
    </source>
</evidence>
<dbReference type="CDD" id="cd06588">
    <property type="entry name" value="PhnB_like"/>
    <property type="match status" value="1"/>
</dbReference>
<dbReference type="InterPro" id="IPR028973">
    <property type="entry name" value="PhnB-like"/>
</dbReference>
<dbReference type="Proteomes" id="UP000198346">
    <property type="component" value="Unassembled WGS sequence"/>
</dbReference>
<name>A0A239PZQ4_9PROT</name>
<protein>
    <submittedName>
        <fullName evidence="2">PhnB protein</fullName>
    </submittedName>
</protein>
<dbReference type="RefSeq" id="WP_089413150.1">
    <property type="nucleotide sequence ID" value="NZ_FZQA01000008.1"/>
</dbReference>
<dbReference type="EMBL" id="FZQA01000008">
    <property type="protein sequence ID" value="SNT75412.1"/>
    <property type="molecule type" value="Genomic_DNA"/>
</dbReference>
<dbReference type="PANTHER" id="PTHR33990">
    <property type="entry name" value="PROTEIN YJDN-RELATED"/>
    <property type="match status" value="1"/>
</dbReference>
<dbReference type="OrthoDB" id="9795306at2"/>
<dbReference type="AlphaFoldDB" id="A0A239PZQ4"/>
<accession>A0A239PZQ4</accession>
<dbReference type="Gene3D" id="3.10.180.10">
    <property type="entry name" value="2,3-Dihydroxybiphenyl 1,2-Dioxygenase, domain 1"/>
    <property type="match status" value="1"/>
</dbReference>
<evidence type="ECO:0000313" key="2">
    <source>
        <dbReference type="EMBL" id="SNT75412.1"/>
    </source>
</evidence>
<gene>
    <name evidence="2" type="ORF">SAMN06297382_2726</name>
</gene>
<sequence>MKLAAYLFFDGNCAEAMRYYAKHLGGKLEIMTYADAPEGAGEGCPDTPLPPEWRGKVMHACLTIGDELLMASDAPPPHFLKPQGFSVAITLDDEDQTERVFNALADGGTTTMPLGETFWAKRFGMCVDRFGIAWMASCQKEGA</sequence>
<dbReference type="SUPFAM" id="SSF54593">
    <property type="entry name" value="Glyoxalase/Bleomycin resistance protein/Dihydroxybiphenyl dioxygenase"/>
    <property type="match status" value="1"/>
</dbReference>
<feature type="domain" description="PhnB-like" evidence="1">
    <location>
        <begin position="2"/>
        <end position="134"/>
    </location>
</feature>
<dbReference type="PANTHER" id="PTHR33990:SF1">
    <property type="entry name" value="PROTEIN YJDN"/>
    <property type="match status" value="1"/>
</dbReference>
<keyword evidence="3" id="KW-1185">Reference proteome</keyword>
<evidence type="ECO:0000313" key="3">
    <source>
        <dbReference type="Proteomes" id="UP000198346"/>
    </source>
</evidence>
<reference evidence="2 3" key="1">
    <citation type="submission" date="2017-07" db="EMBL/GenBank/DDBJ databases">
        <authorList>
            <person name="Sun Z.S."/>
            <person name="Albrecht U."/>
            <person name="Echele G."/>
            <person name="Lee C.C."/>
        </authorList>
    </citation>
    <scope>NUCLEOTIDE SEQUENCE [LARGE SCALE GENOMIC DNA]</scope>
    <source>
        <strain evidence="2 3">CGMCC 1.12710</strain>
    </source>
</reference>
<organism evidence="2 3">
    <name type="scientific">Amphiplicatus metriothermophilus</name>
    <dbReference type="NCBI Taxonomy" id="1519374"/>
    <lineage>
        <taxon>Bacteria</taxon>
        <taxon>Pseudomonadati</taxon>
        <taxon>Pseudomonadota</taxon>
        <taxon>Alphaproteobacteria</taxon>
        <taxon>Parvularculales</taxon>
        <taxon>Parvularculaceae</taxon>
        <taxon>Amphiplicatus</taxon>
    </lineage>
</organism>
<dbReference type="InterPro" id="IPR029068">
    <property type="entry name" value="Glyas_Bleomycin-R_OHBP_Dase"/>
</dbReference>
<proteinExistence type="predicted"/>
<dbReference type="Pfam" id="PF06983">
    <property type="entry name" value="3-dmu-9_3-mt"/>
    <property type="match status" value="1"/>
</dbReference>